<dbReference type="InterPro" id="IPR000727">
    <property type="entry name" value="T_SNARE_dom"/>
</dbReference>
<evidence type="ECO:0000259" key="5">
    <source>
        <dbReference type="PROSITE" id="PS50192"/>
    </source>
</evidence>
<evidence type="ECO:0000313" key="8">
    <source>
        <dbReference type="Proteomes" id="UP000799437"/>
    </source>
</evidence>
<dbReference type="EMBL" id="ML996572">
    <property type="protein sequence ID" value="KAF2758053.1"/>
    <property type="molecule type" value="Genomic_DNA"/>
</dbReference>
<evidence type="ECO:0000256" key="2">
    <source>
        <dbReference type="ARBA" id="ARBA00022554"/>
    </source>
</evidence>
<dbReference type="AlphaFoldDB" id="A0A6A6W617"/>
<dbReference type="CDD" id="cd06897">
    <property type="entry name" value="PX_SNARE"/>
    <property type="match status" value="1"/>
</dbReference>
<dbReference type="GO" id="GO:0000329">
    <property type="term" value="C:fungal-type vacuole membrane"/>
    <property type="evidence" value="ECO:0007669"/>
    <property type="project" value="UniProtKB-ARBA"/>
</dbReference>
<proteinExistence type="predicted"/>
<dbReference type="PANTHER" id="PTHR22775:SF3">
    <property type="entry name" value="SORTING NEXIN-13"/>
    <property type="match status" value="1"/>
</dbReference>
<dbReference type="Pfam" id="PF00787">
    <property type="entry name" value="PX"/>
    <property type="match status" value="1"/>
</dbReference>
<organism evidence="7 8">
    <name type="scientific">Pseudovirgaria hyperparasitica</name>
    <dbReference type="NCBI Taxonomy" id="470096"/>
    <lineage>
        <taxon>Eukaryota</taxon>
        <taxon>Fungi</taxon>
        <taxon>Dikarya</taxon>
        <taxon>Ascomycota</taxon>
        <taxon>Pezizomycotina</taxon>
        <taxon>Dothideomycetes</taxon>
        <taxon>Dothideomycetes incertae sedis</taxon>
        <taxon>Acrospermales</taxon>
        <taxon>Acrospermaceae</taxon>
        <taxon>Pseudovirgaria</taxon>
    </lineage>
</organism>
<dbReference type="GO" id="GO:0016192">
    <property type="term" value="P:vesicle-mediated transport"/>
    <property type="evidence" value="ECO:0007669"/>
    <property type="project" value="UniProtKB-ARBA"/>
</dbReference>
<keyword evidence="3" id="KW-0175">Coiled coil</keyword>
<accession>A0A6A6W617</accession>
<comment type="function">
    <text evidence="4">Essential for proper morphogenesis of the vacuole. May exist as structural reinforcement on the surface of the vacuolar membrane and be required for maintenance against rupture by osmotic pressure.</text>
</comment>
<comment type="subcellular location">
    <subcellularLocation>
        <location evidence="1">Vacuole</location>
    </subcellularLocation>
</comment>
<dbReference type="GO" id="GO:0007034">
    <property type="term" value="P:vacuolar transport"/>
    <property type="evidence" value="ECO:0007669"/>
    <property type="project" value="UniProtKB-ARBA"/>
</dbReference>
<dbReference type="FunFam" id="1.20.5.110:FF:000058">
    <property type="entry name" value="VAM7p Vacuolar SNARE protein"/>
    <property type="match status" value="1"/>
</dbReference>
<reference evidence="7" key="1">
    <citation type="journal article" date="2020" name="Stud. Mycol.">
        <title>101 Dothideomycetes genomes: a test case for predicting lifestyles and emergence of pathogens.</title>
        <authorList>
            <person name="Haridas S."/>
            <person name="Albert R."/>
            <person name="Binder M."/>
            <person name="Bloem J."/>
            <person name="Labutti K."/>
            <person name="Salamov A."/>
            <person name="Andreopoulos B."/>
            <person name="Baker S."/>
            <person name="Barry K."/>
            <person name="Bills G."/>
            <person name="Bluhm B."/>
            <person name="Cannon C."/>
            <person name="Castanera R."/>
            <person name="Culley D."/>
            <person name="Daum C."/>
            <person name="Ezra D."/>
            <person name="Gonzalez J."/>
            <person name="Henrissat B."/>
            <person name="Kuo A."/>
            <person name="Liang C."/>
            <person name="Lipzen A."/>
            <person name="Lutzoni F."/>
            <person name="Magnuson J."/>
            <person name="Mondo S."/>
            <person name="Nolan M."/>
            <person name="Ohm R."/>
            <person name="Pangilinan J."/>
            <person name="Park H.-J."/>
            <person name="Ramirez L."/>
            <person name="Alfaro M."/>
            <person name="Sun H."/>
            <person name="Tritt A."/>
            <person name="Yoshinaga Y."/>
            <person name="Zwiers L.-H."/>
            <person name="Turgeon B."/>
            <person name="Goodwin S."/>
            <person name="Spatafora J."/>
            <person name="Crous P."/>
            <person name="Grigoriev I."/>
        </authorList>
    </citation>
    <scope>NUCLEOTIDE SEQUENCE</scope>
    <source>
        <strain evidence="7">CBS 121739</strain>
    </source>
</reference>
<dbReference type="Proteomes" id="UP000799437">
    <property type="component" value="Unassembled WGS sequence"/>
</dbReference>
<sequence length="359" mass="40139">MSPPREITIPITSTTSDAKPYTLYHIRVAQPNSLRHNIQKKRYSEFTDLNTALHSQTGSYPPASLPAKSWFARTVNNAELTGERRRGLETYLKEIEKAIDSKWKNAPAYREFLGLNDESSATDRLSSAVGSSKTPEIRTASAWLDTYAELKTKLQQARLFLTRREQATSPATQNDASVNAKKCLMQASSFIMALESGLALLSGKKGTTDDGGWAIERLGDGEIRRRRDMISTAKKEREGLDGVLSAAIPSPALQDAKASLFQGSSIGQSSRRVLGAPKETERTRELDNEGVLQLQKQIMQEQDEDVFDLTKAVRRMKEMGIQINEELHDQNELLEMLDGDVERVDGKIRIANKRMNKIK</sequence>
<dbReference type="InterPro" id="IPR036871">
    <property type="entry name" value="PX_dom_sf"/>
</dbReference>
<dbReference type="SUPFAM" id="SSF64268">
    <property type="entry name" value="PX domain"/>
    <property type="match status" value="1"/>
</dbReference>
<feature type="domain" description="T-SNARE coiled-coil homology" evidence="5">
    <location>
        <begin position="296"/>
        <end position="358"/>
    </location>
</feature>
<dbReference type="SMART" id="SM00312">
    <property type="entry name" value="PX"/>
    <property type="match status" value="1"/>
</dbReference>
<evidence type="ECO:0000256" key="3">
    <source>
        <dbReference type="ARBA" id="ARBA00023054"/>
    </source>
</evidence>
<dbReference type="SMART" id="SM00397">
    <property type="entry name" value="t_SNARE"/>
    <property type="match status" value="1"/>
</dbReference>
<protein>
    <submittedName>
        <fullName evidence="7">Phox-like protein</fullName>
    </submittedName>
</protein>
<evidence type="ECO:0000256" key="1">
    <source>
        <dbReference type="ARBA" id="ARBA00004116"/>
    </source>
</evidence>
<evidence type="ECO:0000259" key="6">
    <source>
        <dbReference type="PROSITE" id="PS50195"/>
    </source>
</evidence>
<dbReference type="PANTHER" id="PTHR22775">
    <property type="entry name" value="SORTING NEXIN"/>
    <property type="match status" value="1"/>
</dbReference>
<dbReference type="InterPro" id="IPR001683">
    <property type="entry name" value="PX_dom"/>
</dbReference>
<gene>
    <name evidence="7" type="ORF">EJ05DRAFT_439041</name>
</gene>
<dbReference type="GO" id="GO:0035091">
    <property type="term" value="F:phosphatidylinositol binding"/>
    <property type="evidence" value="ECO:0007669"/>
    <property type="project" value="InterPro"/>
</dbReference>
<evidence type="ECO:0000313" key="7">
    <source>
        <dbReference type="EMBL" id="KAF2758053.1"/>
    </source>
</evidence>
<dbReference type="OrthoDB" id="428895at2759"/>
<dbReference type="GO" id="GO:0097576">
    <property type="term" value="P:vacuole fusion"/>
    <property type="evidence" value="ECO:0007669"/>
    <property type="project" value="UniProtKB-ARBA"/>
</dbReference>
<dbReference type="PROSITE" id="PS50192">
    <property type="entry name" value="T_SNARE"/>
    <property type="match status" value="1"/>
</dbReference>
<keyword evidence="2" id="KW-0926">Vacuole</keyword>
<dbReference type="CDD" id="cd15858">
    <property type="entry name" value="SNARE_VAM7"/>
    <property type="match status" value="1"/>
</dbReference>
<keyword evidence="8" id="KW-1185">Reference proteome</keyword>
<dbReference type="Gene3D" id="1.20.5.110">
    <property type="match status" value="1"/>
</dbReference>
<dbReference type="SUPFAM" id="SSF58038">
    <property type="entry name" value="SNARE fusion complex"/>
    <property type="match status" value="1"/>
</dbReference>
<dbReference type="PROSITE" id="PS50195">
    <property type="entry name" value="PX"/>
    <property type="match status" value="1"/>
</dbReference>
<feature type="domain" description="PX" evidence="6">
    <location>
        <begin position="2"/>
        <end position="120"/>
    </location>
</feature>
<dbReference type="GeneID" id="54482910"/>
<dbReference type="Gene3D" id="3.30.1520.10">
    <property type="entry name" value="Phox-like domain"/>
    <property type="match status" value="1"/>
</dbReference>
<evidence type="ECO:0000256" key="4">
    <source>
        <dbReference type="ARBA" id="ARBA00054927"/>
    </source>
</evidence>
<name>A0A6A6W617_9PEZI</name>
<dbReference type="RefSeq" id="XP_033600504.1">
    <property type="nucleotide sequence ID" value="XM_033741856.1"/>
</dbReference>